<proteinExistence type="predicted"/>
<gene>
    <name evidence="1" type="ORF">A4V15_11795</name>
</gene>
<sequence>MFIASPETALRFAQKEDGKLEDGLHYWFRMQREGVADYLKNRDAQPSESQLCSAAEFLAETTGLVWSVAQVSEVLSLYPRARISLAVNGEAGDALSFAAAHFFLGTSWPTFGDKVDITAFVNLLQQQALLMGYLKAN</sequence>
<evidence type="ECO:0000313" key="1">
    <source>
        <dbReference type="EMBL" id="OAN31737.1"/>
    </source>
</evidence>
<dbReference type="OrthoDB" id="9863415at2"/>
<accession>A0A178LKU6</accession>
<comment type="caution">
    <text evidence="1">The sequence shown here is derived from an EMBL/GenBank/DDBJ whole genome shotgun (WGS) entry which is preliminary data.</text>
</comment>
<evidence type="ECO:0000313" key="2">
    <source>
        <dbReference type="Proteomes" id="UP000078356"/>
    </source>
</evidence>
<protein>
    <submittedName>
        <fullName evidence="1">Uncharacterized protein</fullName>
    </submittedName>
</protein>
<organism evidence="1 2">
    <name type="scientific">Pseudomonas oryzihabitans</name>
    <dbReference type="NCBI Taxonomy" id="47885"/>
    <lineage>
        <taxon>Bacteria</taxon>
        <taxon>Pseudomonadati</taxon>
        <taxon>Pseudomonadota</taxon>
        <taxon>Gammaproteobacteria</taxon>
        <taxon>Pseudomonadales</taxon>
        <taxon>Pseudomonadaceae</taxon>
        <taxon>Pseudomonas</taxon>
    </lineage>
</organism>
<dbReference type="Proteomes" id="UP000078356">
    <property type="component" value="Unassembled WGS sequence"/>
</dbReference>
<reference evidence="1 2" key="1">
    <citation type="submission" date="2016-04" db="EMBL/GenBank/DDBJ databases">
        <title>Draft Genome Sequences of Staphylococcus capitis Strain H36, S. capitis Strain H65, S. cohnii Strain H62, S. hominis Strain H69, Mycobacterium iranicum Strain H39, Plantibacter sp. Strain H53, Pseudomonas oryzihabitans Strain H72, and Microbacterium sp. Strain H83, isolated from residential settings.</title>
        <authorList>
            <person name="Lymperopoulou D."/>
            <person name="Adams R.I."/>
            <person name="Lindow S."/>
            <person name="Coil D.A."/>
            <person name="Jospin G."/>
            <person name="Eisen J.A."/>
        </authorList>
    </citation>
    <scope>NUCLEOTIDE SEQUENCE [LARGE SCALE GENOMIC DNA]</scope>
    <source>
        <strain evidence="1 2">H72</strain>
    </source>
</reference>
<name>A0A178LKU6_9PSED</name>
<dbReference type="RefSeq" id="WP_064306948.1">
    <property type="nucleotide sequence ID" value="NZ_FMWB01000030.1"/>
</dbReference>
<dbReference type="AlphaFoldDB" id="A0A178LKU6"/>
<dbReference type="EMBL" id="LWCR01000003">
    <property type="protein sequence ID" value="OAN31737.1"/>
    <property type="molecule type" value="Genomic_DNA"/>
</dbReference>